<dbReference type="RefSeq" id="WP_006214193.1">
    <property type="nucleotide sequence ID" value="NZ_ANHZ02000006.1"/>
</dbReference>
<dbReference type="SUPFAM" id="SSF55797">
    <property type="entry name" value="PR-1-like"/>
    <property type="match status" value="1"/>
</dbReference>
<dbReference type="EMBL" id="ANHZ02000006">
    <property type="protein sequence ID" value="EME37026.1"/>
    <property type="molecule type" value="Genomic_DNA"/>
</dbReference>
<evidence type="ECO:0000313" key="5">
    <source>
        <dbReference type="Proteomes" id="UP000009877"/>
    </source>
</evidence>
<dbReference type="CDD" id="cd05379">
    <property type="entry name" value="CAP_bacterial"/>
    <property type="match status" value="1"/>
</dbReference>
<keyword evidence="5" id="KW-1185">Reference proteome</keyword>
<organism evidence="4 5">
    <name type="scientific">Kocuria palustris PEL</name>
    <dbReference type="NCBI Taxonomy" id="1236550"/>
    <lineage>
        <taxon>Bacteria</taxon>
        <taxon>Bacillati</taxon>
        <taxon>Actinomycetota</taxon>
        <taxon>Actinomycetes</taxon>
        <taxon>Micrococcales</taxon>
        <taxon>Micrococcaceae</taxon>
        <taxon>Kocuria</taxon>
    </lineage>
</organism>
<feature type="region of interest" description="Disordered" evidence="1">
    <location>
        <begin position="182"/>
        <end position="221"/>
    </location>
</feature>
<dbReference type="GO" id="GO:0006508">
    <property type="term" value="P:proteolysis"/>
    <property type="evidence" value="ECO:0007669"/>
    <property type="project" value="UniProtKB-KW"/>
</dbReference>
<dbReference type="Pfam" id="PF00188">
    <property type="entry name" value="CAP"/>
    <property type="match status" value="1"/>
</dbReference>
<accession>M2XD82</accession>
<keyword evidence="4" id="KW-0645">Protease</keyword>
<dbReference type="GO" id="GO:0008233">
    <property type="term" value="F:peptidase activity"/>
    <property type="evidence" value="ECO:0007669"/>
    <property type="project" value="UniProtKB-KW"/>
</dbReference>
<dbReference type="InterPro" id="IPR035940">
    <property type="entry name" value="CAP_sf"/>
</dbReference>
<dbReference type="InterPro" id="IPR001119">
    <property type="entry name" value="SLH_dom"/>
</dbReference>
<feature type="domain" description="SLH" evidence="3">
    <location>
        <begin position="279"/>
        <end position="337"/>
    </location>
</feature>
<dbReference type="PANTHER" id="PTHR43308">
    <property type="entry name" value="OUTER MEMBRANE PROTEIN ALPHA-RELATED"/>
    <property type="match status" value="1"/>
</dbReference>
<protein>
    <submittedName>
        <fullName evidence="4">Minor extracellular serine protease</fullName>
    </submittedName>
</protein>
<evidence type="ECO:0000256" key="1">
    <source>
        <dbReference type="SAM" id="MobiDB-lite"/>
    </source>
</evidence>
<dbReference type="Gene3D" id="3.40.33.10">
    <property type="entry name" value="CAP"/>
    <property type="match status" value="1"/>
</dbReference>
<comment type="caution">
    <text evidence="4">The sequence shown here is derived from an EMBL/GenBank/DDBJ whole genome shotgun (WGS) entry which is preliminary data.</text>
</comment>
<feature type="domain" description="SLH" evidence="3">
    <location>
        <begin position="214"/>
        <end position="277"/>
    </location>
</feature>
<gene>
    <name evidence="4" type="ORF">C884_02182</name>
</gene>
<dbReference type="Proteomes" id="UP000009877">
    <property type="component" value="Unassembled WGS sequence"/>
</dbReference>
<keyword evidence="4" id="KW-0378">Hydrolase</keyword>
<dbReference type="InterPro" id="IPR006311">
    <property type="entry name" value="TAT_signal"/>
</dbReference>
<dbReference type="Pfam" id="PF00395">
    <property type="entry name" value="SLH"/>
    <property type="match status" value="3"/>
</dbReference>
<feature type="domain" description="SLH" evidence="3">
    <location>
        <begin position="338"/>
        <end position="392"/>
    </location>
</feature>
<dbReference type="AlphaFoldDB" id="M2XD82"/>
<feature type="chain" id="PRO_5004028691" evidence="2">
    <location>
        <begin position="34"/>
        <end position="392"/>
    </location>
</feature>
<dbReference type="InterPro" id="IPR051465">
    <property type="entry name" value="Cell_Envelope_Struct_Comp"/>
</dbReference>
<reference evidence="4 5" key="1">
    <citation type="journal article" date="2014" name="Genome Announc.">
        <title>Draft Genome Sequence of Kocuria palustris PEL.</title>
        <authorList>
            <person name="Sharma G."/>
            <person name="Khatri I."/>
            <person name="Subramanian S."/>
        </authorList>
    </citation>
    <scope>NUCLEOTIDE SEQUENCE [LARGE SCALE GENOMIC DNA]</scope>
    <source>
        <strain evidence="4 5">PEL</strain>
    </source>
</reference>
<dbReference type="PROSITE" id="PS51272">
    <property type="entry name" value="SLH"/>
    <property type="match status" value="3"/>
</dbReference>
<proteinExistence type="predicted"/>
<evidence type="ECO:0000313" key="4">
    <source>
        <dbReference type="EMBL" id="EME37026.1"/>
    </source>
</evidence>
<feature type="compositionally biased region" description="Low complexity" evidence="1">
    <location>
        <begin position="188"/>
        <end position="205"/>
    </location>
</feature>
<evidence type="ECO:0000256" key="2">
    <source>
        <dbReference type="SAM" id="SignalP"/>
    </source>
</evidence>
<evidence type="ECO:0000259" key="3">
    <source>
        <dbReference type="PROSITE" id="PS51272"/>
    </source>
</evidence>
<dbReference type="InterPro" id="IPR014044">
    <property type="entry name" value="CAP_dom"/>
</dbReference>
<dbReference type="PANTHER" id="PTHR43308:SF5">
    <property type="entry name" value="S-LAYER PROTEIN _ PEPTIDOGLYCAN ENDO-BETA-N-ACETYLGLUCOSAMINIDASE"/>
    <property type="match status" value="1"/>
</dbReference>
<dbReference type="PROSITE" id="PS51318">
    <property type="entry name" value="TAT"/>
    <property type="match status" value="1"/>
</dbReference>
<sequence length="392" mass="42216">MTRSVRHRLAGAALAAAALTALPVMLGPAPAQAASQDIVSVASSQKDGYRQQILSEINAYRTARGLKPVRYSSTITGIAQDESDRVVRAEYVSHSLNFVSDPRRGAGVDAMNEITALEYSINPKALVTWWKNSPDHNKVLLSPKIDVIGIGVTIADGNLARTGQPWRIVSVVDGYGYASGYGPSDARSSVTSSTTAKPTTSSAVKPQATRKTVPAGPFADVPGDHPFASEISWAKSKGLLTGWSDGTFRPTQNIDRNAMAAVAYRMAGSPAYTPPKVSPYKDVSPSSAFYKEITWARSKGLLTGWSDGTFRPLNDIDRNATAALLYRMSGSPAYTAPKTSSFKDVRPGSAFYKEIHWMSAQGITTGWNDGTFRPLDQTHRDAMAAFLQRYSS</sequence>
<keyword evidence="2" id="KW-0732">Signal</keyword>
<name>M2XD82_9MICC</name>
<feature type="signal peptide" evidence="2">
    <location>
        <begin position="1"/>
        <end position="33"/>
    </location>
</feature>